<dbReference type="EMBL" id="OX465085">
    <property type="protein sequence ID" value="CAI9303851.1"/>
    <property type="molecule type" value="Genomic_DNA"/>
</dbReference>
<organism evidence="2 3">
    <name type="scientific">Lactuca saligna</name>
    <name type="common">Willowleaf lettuce</name>
    <dbReference type="NCBI Taxonomy" id="75948"/>
    <lineage>
        <taxon>Eukaryota</taxon>
        <taxon>Viridiplantae</taxon>
        <taxon>Streptophyta</taxon>
        <taxon>Embryophyta</taxon>
        <taxon>Tracheophyta</taxon>
        <taxon>Spermatophyta</taxon>
        <taxon>Magnoliopsida</taxon>
        <taxon>eudicotyledons</taxon>
        <taxon>Gunneridae</taxon>
        <taxon>Pentapetalae</taxon>
        <taxon>asterids</taxon>
        <taxon>campanulids</taxon>
        <taxon>Asterales</taxon>
        <taxon>Asteraceae</taxon>
        <taxon>Cichorioideae</taxon>
        <taxon>Cichorieae</taxon>
        <taxon>Lactucinae</taxon>
        <taxon>Lactuca</taxon>
    </lineage>
</organism>
<feature type="compositionally biased region" description="Basic and acidic residues" evidence="1">
    <location>
        <begin position="95"/>
        <end position="112"/>
    </location>
</feature>
<reference evidence="2" key="1">
    <citation type="submission" date="2023-04" db="EMBL/GenBank/DDBJ databases">
        <authorList>
            <person name="Vijverberg K."/>
            <person name="Xiong W."/>
            <person name="Schranz E."/>
        </authorList>
    </citation>
    <scope>NUCLEOTIDE SEQUENCE</scope>
</reference>
<accession>A0AA36ENG4</accession>
<proteinExistence type="predicted"/>
<evidence type="ECO:0000313" key="2">
    <source>
        <dbReference type="EMBL" id="CAI9303851.1"/>
    </source>
</evidence>
<evidence type="ECO:0000256" key="1">
    <source>
        <dbReference type="SAM" id="MobiDB-lite"/>
    </source>
</evidence>
<evidence type="ECO:0000313" key="3">
    <source>
        <dbReference type="Proteomes" id="UP001177003"/>
    </source>
</evidence>
<gene>
    <name evidence="2" type="ORF">LSALG_LOCUS42265</name>
</gene>
<dbReference type="AlphaFoldDB" id="A0AA36ENG4"/>
<dbReference type="Proteomes" id="UP001177003">
    <property type="component" value="Chromosome 9"/>
</dbReference>
<name>A0AA36ENG4_LACSI</name>
<feature type="compositionally biased region" description="Polar residues" evidence="1">
    <location>
        <begin position="118"/>
        <end position="127"/>
    </location>
</feature>
<feature type="region of interest" description="Disordered" evidence="1">
    <location>
        <begin position="76"/>
        <end position="149"/>
    </location>
</feature>
<protein>
    <submittedName>
        <fullName evidence="2">Uncharacterized protein</fullName>
    </submittedName>
</protein>
<keyword evidence="3" id="KW-1185">Reference proteome</keyword>
<sequence length="149" mass="16933">MLDPRNFSFIGLIPDEMLEKVPLDNAIMRKYQKLPPSGVRPMLAELRQLIDEINKPKRGGKRKAKAAPFESVRVPKNTMKPAKKPRSLSTIFQEESEKRTRTEVHDNDTLRNEEEDTTSTLKPTPTESILKVSSPPSSSIPTFDILETF</sequence>